<accession>A0ABV2YP50</accession>
<reference evidence="2 3" key="1">
    <citation type="submission" date="2024-06" db="EMBL/GenBank/DDBJ databases">
        <title>The Natural Products Discovery Center: Release of the First 8490 Sequenced Strains for Exploring Actinobacteria Biosynthetic Diversity.</title>
        <authorList>
            <person name="Kalkreuter E."/>
            <person name="Kautsar S.A."/>
            <person name="Yang D."/>
            <person name="Bader C.D."/>
            <person name="Teijaro C.N."/>
            <person name="Fluegel L."/>
            <person name="Davis C.M."/>
            <person name="Simpson J.R."/>
            <person name="Lauterbach L."/>
            <person name="Steele A.D."/>
            <person name="Gui C."/>
            <person name="Meng S."/>
            <person name="Li G."/>
            <person name="Viehrig K."/>
            <person name="Ye F."/>
            <person name="Su P."/>
            <person name="Kiefer A.F."/>
            <person name="Nichols A."/>
            <person name="Cepeda A.J."/>
            <person name="Yan W."/>
            <person name="Fan B."/>
            <person name="Jiang Y."/>
            <person name="Adhikari A."/>
            <person name="Zheng C.-J."/>
            <person name="Schuster L."/>
            <person name="Cowan T.M."/>
            <person name="Smanski M.J."/>
            <person name="Chevrette M.G."/>
            <person name="De Carvalho L.P.S."/>
            <person name="Shen B."/>
        </authorList>
    </citation>
    <scope>NUCLEOTIDE SEQUENCE [LARGE SCALE GENOMIC DNA]</scope>
    <source>
        <strain evidence="2 3">NPDC038104</strain>
    </source>
</reference>
<proteinExistence type="predicted"/>
<dbReference type="Proteomes" id="UP001550850">
    <property type="component" value="Unassembled WGS sequence"/>
</dbReference>
<evidence type="ECO:0008006" key="4">
    <source>
        <dbReference type="Google" id="ProtNLM"/>
    </source>
</evidence>
<protein>
    <recommendedName>
        <fullName evidence="4">Aldo/keto reductase</fullName>
    </recommendedName>
</protein>
<sequence>MARSAGPQGWAHDGRPAPAGHLEENVAAGALRLTAAQRERLDRAAPVI</sequence>
<dbReference type="RefSeq" id="WP_174721630.1">
    <property type="nucleotide sequence ID" value="NZ_BEVZ01000006.1"/>
</dbReference>
<organism evidence="2 3">
    <name type="scientific">Streptomyces fragilis</name>
    <dbReference type="NCBI Taxonomy" id="67301"/>
    <lineage>
        <taxon>Bacteria</taxon>
        <taxon>Bacillati</taxon>
        <taxon>Actinomycetota</taxon>
        <taxon>Actinomycetes</taxon>
        <taxon>Kitasatosporales</taxon>
        <taxon>Streptomycetaceae</taxon>
        <taxon>Streptomyces</taxon>
    </lineage>
</organism>
<keyword evidence="3" id="KW-1185">Reference proteome</keyword>
<gene>
    <name evidence="2" type="ORF">AB0E65_25340</name>
</gene>
<name>A0ABV2YP50_9ACTN</name>
<feature type="region of interest" description="Disordered" evidence="1">
    <location>
        <begin position="1"/>
        <end position="20"/>
    </location>
</feature>
<evidence type="ECO:0000313" key="3">
    <source>
        <dbReference type="Proteomes" id="UP001550850"/>
    </source>
</evidence>
<comment type="caution">
    <text evidence="2">The sequence shown here is derived from an EMBL/GenBank/DDBJ whole genome shotgun (WGS) entry which is preliminary data.</text>
</comment>
<evidence type="ECO:0000256" key="1">
    <source>
        <dbReference type="SAM" id="MobiDB-lite"/>
    </source>
</evidence>
<evidence type="ECO:0000313" key="2">
    <source>
        <dbReference type="EMBL" id="MEU3557507.1"/>
    </source>
</evidence>
<dbReference type="EMBL" id="JBEZUR010000060">
    <property type="protein sequence ID" value="MEU3557507.1"/>
    <property type="molecule type" value="Genomic_DNA"/>
</dbReference>